<keyword evidence="3" id="KW-0479">Metal-binding</keyword>
<feature type="domain" description="Glycoside hydrolase family 38 N-terminal" evidence="7">
    <location>
        <begin position="280"/>
        <end position="602"/>
    </location>
</feature>
<organism evidence="9 10">
    <name type="scientific">Galleria mellonella</name>
    <name type="common">Greater wax moth</name>
    <dbReference type="NCBI Taxonomy" id="7137"/>
    <lineage>
        <taxon>Eukaryota</taxon>
        <taxon>Metazoa</taxon>
        <taxon>Ecdysozoa</taxon>
        <taxon>Arthropoda</taxon>
        <taxon>Hexapoda</taxon>
        <taxon>Insecta</taxon>
        <taxon>Pterygota</taxon>
        <taxon>Neoptera</taxon>
        <taxon>Endopterygota</taxon>
        <taxon>Lepidoptera</taxon>
        <taxon>Glossata</taxon>
        <taxon>Ditrysia</taxon>
        <taxon>Pyraloidea</taxon>
        <taxon>Pyralidae</taxon>
        <taxon>Galleriinae</taxon>
        <taxon>Galleria</taxon>
    </lineage>
</organism>
<evidence type="ECO:0000256" key="2">
    <source>
        <dbReference type="ARBA" id="ARBA00009792"/>
    </source>
</evidence>
<dbReference type="SUPFAM" id="SSF88713">
    <property type="entry name" value="Glycoside hydrolase/deacetylase"/>
    <property type="match status" value="1"/>
</dbReference>
<evidence type="ECO:0000256" key="4">
    <source>
        <dbReference type="ARBA" id="ARBA00022801"/>
    </source>
</evidence>
<dbReference type="GeneID" id="113518429"/>
<dbReference type="Gene3D" id="2.60.40.1180">
    <property type="entry name" value="Golgi alpha-mannosidase II"/>
    <property type="match status" value="1"/>
</dbReference>
<dbReference type="GO" id="GO:0004559">
    <property type="term" value="F:alpha-mannosidase activity"/>
    <property type="evidence" value="ECO:0007669"/>
    <property type="project" value="InterPro"/>
</dbReference>
<dbReference type="InterPro" id="IPR011682">
    <property type="entry name" value="Glyco_hydro_38_C"/>
</dbReference>
<dbReference type="GO" id="GO:0046872">
    <property type="term" value="F:metal ion binding"/>
    <property type="evidence" value="ECO:0007669"/>
    <property type="project" value="UniProtKB-KW"/>
</dbReference>
<feature type="domain" description="Glycosyl hydrolase family 38 C-terminal" evidence="8">
    <location>
        <begin position="873"/>
        <end position="1090"/>
    </location>
</feature>
<evidence type="ECO:0000259" key="8">
    <source>
        <dbReference type="Pfam" id="PF07748"/>
    </source>
</evidence>
<dbReference type="InterPro" id="IPR028995">
    <property type="entry name" value="Glyco_hydro_57/38_cen_sf"/>
</dbReference>
<keyword evidence="5" id="KW-0862">Zinc</keyword>
<dbReference type="InterPro" id="IPR037094">
    <property type="entry name" value="Glyco_hydro_38_cen_sf"/>
</dbReference>
<dbReference type="InterPro" id="IPR011330">
    <property type="entry name" value="Glyco_hydro/deAcase_b/a-brl"/>
</dbReference>
<dbReference type="Pfam" id="PF01074">
    <property type="entry name" value="Glyco_hydro_38N"/>
    <property type="match status" value="1"/>
</dbReference>
<evidence type="ECO:0000313" key="10">
    <source>
        <dbReference type="RefSeq" id="XP_026759147.2"/>
    </source>
</evidence>
<comment type="similarity">
    <text evidence="2">Belongs to the glycosyl hydrolase 38 family.</text>
</comment>
<comment type="cofactor">
    <cofactor evidence="1">
        <name>Zn(2+)</name>
        <dbReference type="ChEBI" id="CHEBI:29105"/>
    </cofactor>
</comment>
<reference evidence="10" key="1">
    <citation type="submission" date="2025-08" db="UniProtKB">
        <authorList>
            <consortium name="RefSeq"/>
        </authorList>
    </citation>
    <scope>IDENTIFICATION</scope>
    <source>
        <tissue evidence="10">Whole larvae</tissue>
    </source>
</reference>
<dbReference type="SUPFAM" id="SSF74650">
    <property type="entry name" value="Galactose mutarotase-like"/>
    <property type="match status" value="1"/>
</dbReference>
<dbReference type="GO" id="GO:0000139">
    <property type="term" value="C:Golgi membrane"/>
    <property type="evidence" value="ECO:0007669"/>
    <property type="project" value="TreeGrafter"/>
</dbReference>
<keyword evidence="6" id="KW-0326">Glycosidase</keyword>
<dbReference type="KEGG" id="gmw:113518429"/>
<dbReference type="SUPFAM" id="SSF88688">
    <property type="entry name" value="Families 57/38 glycoside transferase middle domain"/>
    <property type="match status" value="1"/>
</dbReference>
<dbReference type="GO" id="GO:0006491">
    <property type="term" value="P:N-glycan processing"/>
    <property type="evidence" value="ECO:0007669"/>
    <property type="project" value="TreeGrafter"/>
</dbReference>
<evidence type="ECO:0000256" key="5">
    <source>
        <dbReference type="ARBA" id="ARBA00022833"/>
    </source>
</evidence>
<evidence type="ECO:0000256" key="3">
    <source>
        <dbReference type="ARBA" id="ARBA00022723"/>
    </source>
</evidence>
<dbReference type="PANTHER" id="PTHR11607">
    <property type="entry name" value="ALPHA-MANNOSIDASE"/>
    <property type="match status" value="1"/>
</dbReference>
<evidence type="ECO:0000259" key="7">
    <source>
        <dbReference type="Pfam" id="PF01074"/>
    </source>
</evidence>
<dbReference type="InterPro" id="IPR011013">
    <property type="entry name" value="Gal_mutarotase_sf_dom"/>
</dbReference>
<protein>
    <submittedName>
        <fullName evidence="10">Alpha-mannosidase 2-like</fullName>
    </submittedName>
</protein>
<dbReference type="GO" id="GO:0030246">
    <property type="term" value="F:carbohydrate binding"/>
    <property type="evidence" value="ECO:0007669"/>
    <property type="project" value="InterPro"/>
</dbReference>
<dbReference type="RefSeq" id="XP_026759147.2">
    <property type="nucleotide sequence ID" value="XM_026903346.2"/>
</dbReference>
<dbReference type="PANTHER" id="PTHR11607:SF70">
    <property type="entry name" value="ALPHA-MANNOSIDASE"/>
    <property type="match status" value="1"/>
</dbReference>
<gene>
    <name evidence="10" type="primary">LOC113518429</name>
</gene>
<dbReference type="Gene3D" id="1.20.1270.50">
    <property type="entry name" value="Glycoside hydrolase family 38, central domain"/>
    <property type="match status" value="1"/>
</dbReference>
<dbReference type="InterPro" id="IPR027291">
    <property type="entry name" value="Glyco_hydro_38_N_sf"/>
</dbReference>
<keyword evidence="9" id="KW-1185">Reference proteome</keyword>
<dbReference type="Proteomes" id="UP001652740">
    <property type="component" value="Unplaced"/>
</dbReference>
<proteinExistence type="inferred from homology"/>
<dbReference type="Gene3D" id="3.20.110.10">
    <property type="entry name" value="Glycoside hydrolase 38, N terminal domain"/>
    <property type="match status" value="1"/>
</dbReference>
<name>A0A6J1WTH4_GALME</name>
<dbReference type="Pfam" id="PF07748">
    <property type="entry name" value="Glyco_hydro_38C"/>
    <property type="match status" value="1"/>
</dbReference>
<evidence type="ECO:0000256" key="6">
    <source>
        <dbReference type="ARBA" id="ARBA00023295"/>
    </source>
</evidence>
<dbReference type="GO" id="GO:0006013">
    <property type="term" value="P:mannose metabolic process"/>
    <property type="evidence" value="ECO:0007669"/>
    <property type="project" value="InterPro"/>
</dbReference>
<keyword evidence="4" id="KW-0378">Hydrolase</keyword>
<evidence type="ECO:0000256" key="1">
    <source>
        <dbReference type="ARBA" id="ARBA00001947"/>
    </source>
</evidence>
<dbReference type="Gene3D" id="2.70.98.30">
    <property type="entry name" value="Golgi alpha-mannosidase II, domain 4"/>
    <property type="match status" value="1"/>
</dbReference>
<dbReference type="InterPro" id="IPR000602">
    <property type="entry name" value="Glyco_hydro_38_N"/>
</dbReference>
<sequence>MVQKSFSEAESEHRVWRNASMFPRSLQFSRDLLYPGYAEKTVIHKMQRPKVSTILSSVETNRGKSSYSRIKVGRKENLLPSELRMARNTSNKNISTFYSSNAFLSALNSNKSNNNALPEDIAIYYQIPTQSQYFLTSGDHHLQNTEHKGNSKENTIVIPELPQTRKENESVIIKRIFKTPTDDEVNTEHYENSNQQDIDKTDFLIEELILDTKSKYSYNISENAHTCTILQETKANIDAQDKFLNFDIEPVWMKKKHFWNIIFDSRYESLMRSQKWPALKVILIPRTHVDSIWKQSFEYYHNNSVNKILSNIVKKLQFYSNLTFTWHEVSHLSQWWKTTSKKSRSAFRRLVKGGRLEITTGGWIEPDEATTHIFGLIHQLVEGHQWLKYYLNYSPKVGWLTNSVTHSPTMAYLLSASGIFKLIITNLHFSWEQYLAEYQHSDFVWIQNWDSDKTSATIINDALNKIGHERFPKQSVLTHYLQFNSAGFRACGPNNAVCTNDFNFGILNKNFDINLYNLKEKAELLLEQYSKTGTITPHNVIIAPIGDPYCYESQSEFDYQYMNYQKLADFINVNSNIYKATIQFGTPKDYFNSIIEKHKNYPTLKGDFLNFADLTSGRSAYWVGFFTSRPLLKVLLRRLQSTLRTTEIMFTFAVSMNAFHGFNTSEIFGLLIKSRERVARLLDKNVVSGTVNANTLSYIHNQIVSTAKDCWYIQEVCASLLSIKPDQITPYLQKYIYRDGEFVSMFKTVAAGDQIYIFNSLSHERTEIVELITKKPNIRIVDHNKKDVTIQVNPVWKYNSNNVIKISRKLFKIVFVIHIPPMTLELFKIKDTYDTTQNTATIYCQKCEFDNDYGHYPYFSFNIQQIQPGDIQLENYKHRLIFDEVSGFLKTVIKKSSNMEKMLVLDYGAFKSSDENAGMFLFNTDVKRPLQDILALYRTEENKKLIIIIAGQVTTELISIYGLFLQHTVKIFNLLNTPLSNAIYVDTKVDYEISPKNRELELFLSIQTDISNGNNPELYTDNNGFQYTRRVLNISRRIESNMYPITNMVYIQDSKNRLTLITDHTQGVTALQEGQLVVVLDRRILFNDGRGTHEGLADSIVTSHRHIILMEGFVESTNYFGYYSFDNNLKLPSRPAVYLANCMNYLLEIFMNSRKNSDFSYYAFLPMIKMSFPCDVSVINYRTILNRGIHNDAPNSALLILYRQMASCRIENADLQCNGDSSFSVEKILRSIKSVYRTNLVGTDEGVPQNTCSLGNFPPMELITLRVFF</sequence>
<dbReference type="InParanoid" id="A0A6J1WTH4"/>
<dbReference type="InterPro" id="IPR050843">
    <property type="entry name" value="Glycosyl_Hydrlase_38"/>
</dbReference>
<evidence type="ECO:0000313" key="9">
    <source>
        <dbReference type="Proteomes" id="UP001652740"/>
    </source>
</evidence>
<dbReference type="InterPro" id="IPR013780">
    <property type="entry name" value="Glyco_hydro_b"/>
</dbReference>
<accession>A0A6J1WTH4</accession>